<dbReference type="Pfam" id="PF00395">
    <property type="entry name" value="SLH"/>
    <property type="match status" value="1"/>
</dbReference>
<gene>
    <name evidence="3" type="ORF">ACFQ3J_26295</name>
</gene>
<evidence type="ECO:0000313" key="4">
    <source>
        <dbReference type="Proteomes" id="UP001597169"/>
    </source>
</evidence>
<evidence type="ECO:0000256" key="1">
    <source>
        <dbReference type="SAM" id="SignalP"/>
    </source>
</evidence>
<feature type="signal peptide" evidence="1">
    <location>
        <begin position="1"/>
        <end position="19"/>
    </location>
</feature>
<keyword evidence="1" id="KW-0732">Signal</keyword>
<feature type="domain" description="SLH" evidence="2">
    <location>
        <begin position="23"/>
        <end position="86"/>
    </location>
</feature>
<accession>A0ABW3QAN7</accession>
<dbReference type="InterPro" id="IPR001119">
    <property type="entry name" value="SLH_dom"/>
</dbReference>
<dbReference type="RefSeq" id="WP_251584817.1">
    <property type="nucleotide sequence ID" value="NZ_JBHTKX010000012.1"/>
</dbReference>
<keyword evidence="4" id="KW-1185">Reference proteome</keyword>
<organism evidence="3 4">
    <name type="scientific">Paenibacillus provencensis</name>
    <dbReference type="NCBI Taxonomy" id="441151"/>
    <lineage>
        <taxon>Bacteria</taxon>
        <taxon>Bacillati</taxon>
        <taxon>Bacillota</taxon>
        <taxon>Bacilli</taxon>
        <taxon>Bacillales</taxon>
        <taxon>Paenibacillaceae</taxon>
        <taxon>Paenibacillus</taxon>
    </lineage>
</organism>
<name>A0ABW3QAN7_9BACL</name>
<sequence length="225" mass="24775">MKTIVTGLMTVSLAFTAGAALTYADAGFSDVRSIHGEAEILSLQERNIVRGTGNREFKPEFALSTAEAVQLIARCLESIPYIKQIPADKQGALKVMGEAYGSYSEEWLEGWYADAVQEVSNNGLMVPAELTPSTSITKEQYTALLVEMIENYAGLPLINIKPVEISDADSITPSYQGAIQRSLIWDITSLDDKLSFSPRSEITRAEASVMLFNALEFLNKHPYRQ</sequence>
<feature type="chain" id="PRO_5047108584" evidence="1">
    <location>
        <begin position="20"/>
        <end position="225"/>
    </location>
</feature>
<dbReference type="PROSITE" id="PS51272">
    <property type="entry name" value="SLH"/>
    <property type="match status" value="2"/>
</dbReference>
<dbReference type="Proteomes" id="UP001597169">
    <property type="component" value="Unassembled WGS sequence"/>
</dbReference>
<protein>
    <submittedName>
        <fullName evidence="3">S-layer homology domain-containing protein</fullName>
    </submittedName>
</protein>
<evidence type="ECO:0000259" key="2">
    <source>
        <dbReference type="PROSITE" id="PS51272"/>
    </source>
</evidence>
<dbReference type="EMBL" id="JBHTKX010000012">
    <property type="protein sequence ID" value="MFD1131624.1"/>
    <property type="molecule type" value="Genomic_DNA"/>
</dbReference>
<comment type="caution">
    <text evidence="3">The sequence shown here is derived from an EMBL/GenBank/DDBJ whole genome shotgun (WGS) entry which is preliminary data.</text>
</comment>
<reference evidence="4" key="1">
    <citation type="journal article" date="2019" name="Int. J. Syst. Evol. Microbiol.">
        <title>The Global Catalogue of Microorganisms (GCM) 10K type strain sequencing project: providing services to taxonomists for standard genome sequencing and annotation.</title>
        <authorList>
            <consortium name="The Broad Institute Genomics Platform"/>
            <consortium name="The Broad Institute Genome Sequencing Center for Infectious Disease"/>
            <person name="Wu L."/>
            <person name="Ma J."/>
        </authorList>
    </citation>
    <scope>NUCLEOTIDE SEQUENCE [LARGE SCALE GENOMIC DNA]</scope>
    <source>
        <strain evidence="4">CCUG 53519</strain>
    </source>
</reference>
<evidence type="ECO:0000313" key="3">
    <source>
        <dbReference type="EMBL" id="MFD1131624.1"/>
    </source>
</evidence>
<proteinExistence type="predicted"/>
<feature type="domain" description="SLH" evidence="2">
    <location>
        <begin position="162"/>
        <end position="225"/>
    </location>
</feature>